<sequence>MDPAELWSLGDYSVIGDLWAQAGRDIVESLSVENKDIVDLATGTGVSAIAAAKRGVRSVIGVDVTQSLLDEAAQRAEAAGVVAQWLNADMPQVPLSENCADLVMSTFGLIFSPEPHEALSEAKRLARPGGEVVFSS</sequence>
<keyword evidence="2" id="KW-0808">Transferase</keyword>
<dbReference type="EMBL" id="VAVZ01000027">
    <property type="protein sequence ID" value="TLP95780.1"/>
    <property type="molecule type" value="Genomic_DNA"/>
</dbReference>
<dbReference type="OrthoDB" id="9805171at2"/>
<dbReference type="Pfam" id="PF13649">
    <property type="entry name" value="Methyltransf_25"/>
    <property type="match status" value="1"/>
</dbReference>
<feature type="domain" description="Methyltransferase" evidence="1">
    <location>
        <begin position="37"/>
        <end position="130"/>
    </location>
</feature>
<dbReference type="GO" id="GO:0032259">
    <property type="term" value="P:methylation"/>
    <property type="evidence" value="ECO:0007669"/>
    <property type="project" value="UniProtKB-KW"/>
</dbReference>
<evidence type="ECO:0000259" key="1">
    <source>
        <dbReference type="Pfam" id="PF13649"/>
    </source>
</evidence>
<keyword evidence="2" id="KW-0489">Methyltransferase</keyword>
<evidence type="ECO:0000313" key="3">
    <source>
        <dbReference type="Proteomes" id="UP000310458"/>
    </source>
</evidence>
<proteinExistence type="predicted"/>
<gene>
    <name evidence="2" type="ORF">FEF26_10420</name>
</gene>
<reference evidence="2 3" key="1">
    <citation type="submission" date="2019-05" db="EMBL/GenBank/DDBJ databases">
        <title>Nesterenkonia sp. GY074 isolated from the Southern Atlantic Ocean.</title>
        <authorList>
            <person name="Zhang G."/>
        </authorList>
    </citation>
    <scope>NUCLEOTIDE SEQUENCE [LARGE SCALE GENOMIC DNA]</scope>
    <source>
        <strain evidence="2 3">GY074</strain>
    </source>
</reference>
<dbReference type="SUPFAM" id="SSF53335">
    <property type="entry name" value="S-adenosyl-L-methionine-dependent methyltransferases"/>
    <property type="match status" value="1"/>
</dbReference>
<evidence type="ECO:0000313" key="2">
    <source>
        <dbReference type="EMBL" id="TLP95780.1"/>
    </source>
</evidence>
<comment type="caution">
    <text evidence="2">The sequence shown here is derived from an EMBL/GenBank/DDBJ whole genome shotgun (WGS) entry which is preliminary data.</text>
</comment>
<dbReference type="CDD" id="cd02440">
    <property type="entry name" value="AdoMet_MTases"/>
    <property type="match status" value="1"/>
</dbReference>
<dbReference type="InterPro" id="IPR041698">
    <property type="entry name" value="Methyltransf_25"/>
</dbReference>
<dbReference type="InterPro" id="IPR029063">
    <property type="entry name" value="SAM-dependent_MTases_sf"/>
</dbReference>
<dbReference type="GO" id="GO:0008168">
    <property type="term" value="F:methyltransferase activity"/>
    <property type="evidence" value="ECO:0007669"/>
    <property type="project" value="UniProtKB-KW"/>
</dbReference>
<dbReference type="Gene3D" id="3.40.50.150">
    <property type="entry name" value="Vaccinia Virus protein VP39"/>
    <property type="match status" value="1"/>
</dbReference>
<organism evidence="2 3">
    <name type="scientific">Nesterenkonia salmonea</name>
    <dbReference type="NCBI Taxonomy" id="1804987"/>
    <lineage>
        <taxon>Bacteria</taxon>
        <taxon>Bacillati</taxon>
        <taxon>Actinomycetota</taxon>
        <taxon>Actinomycetes</taxon>
        <taxon>Micrococcales</taxon>
        <taxon>Micrococcaceae</taxon>
        <taxon>Nesterenkonia</taxon>
    </lineage>
</organism>
<dbReference type="RefSeq" id="WP_138253475.1">
    <property type="nucleotide sequence ID" value="NZ_VAVZ01000027.1"/>
</dbReference>
<dbReference type="PANTHER" id="PTHR43591">
    <property type="entry name" value="METHYLTRANSFERASE"/>
    <property type="match status" value="1"/>
</dbReference>
<name>A0A5R9B9L0_9MICC</name>
<dbReference type="AlphaFoldDB" id="A0A5R9B9L0"/>
<dbReference type="Proteomes" id="UP000310458">
    <property type="component" value="Unassembled WGS sequence"/>
</dbReference>
<accession>A0A5R9B9L0</accession>
<protein>
    <submittedName>
        <fullName evidence="2">Class I SAM-dependent methyltransferase</fullName>
    </submittedName>
</protein>
<keyword evidence="3" id="KW-1185">Reference proteome</keyword>